<dbReference type="GO" id="GO:0015833">
    <property type="term" value="P:peptide transport"/>
    <property type="evidence" value="ECO:0007669"/>
    <property type="project" value="InterPro"/>
</dbReference>
<dbReference type="Proteomes" id="UP000198656">
    <property type="component" value="Unassembled WGS sequence"/>
</dbReference>
<evidence type="ECO:0000256" key="4">
    <source>
        <dbReference type="ARBA" id="ARBA00022840"/>
    </source>
</evidence>
<accession>A0A1G7T6W6</accession>
<reference evidence="7" key="1">
    <citation type="submission" date="2016-10" db="EMBL/GenBank/DDBJ databases">
        <authorList>
            <person name="Varghese N."/>
            <person name="Submissions S."/>
        </authorList>
    </citation>
    <scope>NUCLEOTIDE SEQUENCE [LARGE SCALE GENOMIC DNA]</scope>
    <source>
        <strain evidence="7">DSM 8344</strain>
    </source>
</reference>
<gene>
    <name evidence="6" type="ORF">SAMN05443529_102123</name>
</gene>
<dbReference type="PROSITE" id="PS00211">
    <property type="entry name" value="ABC_TRANSPORTER_1"/>
    <property type="match status" value="1"/>
</dbReference>
<keyword evidence="4 6" id="KW-0067">ATP-binding</keyword>
<dbReference type="FunFam" id="3.40.50.300:FF:000016">
    <property type="entry name" value="Oligopeptide ABC transporter ATP-binding component"/>
    <property type="match status" value="1"/>
</dbReference>
<evidence type="ECO:0000313" key="6">
    <source>
        <dbReference type="EMBL" id="SDG31036.1"/>
    </source>
</evidence>
<comment type="similarity">
    <text evidence="1">Belongs to the ABC transporter superfamily.</text>
</comment>
<proteinExistence type="inferred from homology"/>
<protein>
    <submittedName>
        <fullName evidence="6">Peptide/nickel transport system ATP-binding protein/oligopeptide transport system ATP-binding protein</fullName>
    </submittedName>
</protein>
<dbReference type="PANTHER" id="PTHR43776">
    <property type="entry name" value="TRANSPORT ATP-BINDING PROTEIN"/>
    <property type="match status" value="1"/>
</dbReference>
<dbReference type="Pfam" id="PF08352">
    <property type="entry name" value="oligo_HPY"/>
    <property type="match status" value="1"/>
</dbReference>
<evidence type="ECO:0000313" key="7">
    <source>
        <dbReference type="Proteomes" id="UP000198656"/>
    </source>
</evidence>
<keyword evidence="3" id="KW-0547">Nucleotide-binding</keyword>
<dbReference type="CDD" id="cd03257">
    <property type="entry name" value="ABC_NikE_OppD_transporters"/>
    <property type="match status" value="1"/>
</dbReference>
<organism evidence="6 7">
    <name type="scientific">Desulfosporosinus hippei DSM 8344</name>
    <dbReference type="NCBI Taxonomy" id="1121419"/>
    <lineage>
        <taxon>Bacteria</taxon>
        <taxon>Bacillati</taxon>
        <taxon>Bacillota</taxon>
        <taxon>Clostridia</taxon>
        <taxon>Eubacteriales</taxon>
        <taxon>Desulfitobacteriaceae</taxon>
        <taxon>Desulfosporosinus</taxon>
    </lineage>
</organism>
<dbReference type="AlphaFoldDB" id="A0A1G7T6W6"/>
<dbReference type="InterPro" id="IPR027417">
    <property type="entry name" value="P-loop_NTPase"/>
</dbReference>
<dbReference type="InterPro" id="IPR013563">
    <property type="entry name" value="Oligopep_ABC_C"/>
</dbReference>
<dbReference type="PANTHER" id="PTHR43776:SF7">
    <property type="entry name" value="D,D-DIPEPTIDE TRANSPORT ATP-BINDING PROTEIN DDPF-RELATED"/>
    <property type="match status" value="1"/>
</dbReference>
<evidence type="ECO:0000256" key="2">
    <source>
        <dbReference type="ARBA" id="ARBA00022448"/>
    </source>
</evidence>
<name>A0A1G7T6W6_9FIRM</name>
<sequence length="269" mass="30490">MLIEVKDLVKDYRVGILKNRCVRAVDCVSFSLQVGETLGLVGESGCGKSTLARLILMLIKPTFGRVCFEGQDLTDLSQAELLKLRREMQIVFQQPQQSLHPRMKLAESLAEPLRLYKLVKSKAAEKERVRHLLHEVGLSEEHLERYPHELSGGQAQRVALARVLALKPKFIVADEPTSMLDVAVQAQILSLIKKLQQEHKIGMLFISHDLEVIRGISDRVAVMQGGKLVEMGSKEQIFREPQHPYTKFLTGTVFELPTRLKRDNLRLVH</sequence>
<dbReference type="SUPFAM" id="SSF52540">
    <property type="entry name" value="P-loop containing nucleoside triphosphate hydrolases"/>
    <property type="match status" value="1"/>
</dbReference>
<evidence type="ECO:0000256" key="3">
    <source>
        <dbReference type="ARBA" id="ARBA00022741"/>
    </source>
</evidence>
<dbReference type="GO" id="GO:0055085">
    <property type="term" value="P:transmembrane transport"/>
    <property type="evidence" value="ECO:0007669"/>
    <property type="project" value="UniProtKB-ARBA"/>
</dbReference>
<keyword evidence="2" id="KW-0813">Transport</keyword>
<dbReference type="OrthoDB" id="9779287at2"/>
<dbReference type="STRING" id="1121419.SAMN05443529_102123"/>
<keyword evidence="7" id="KW-1185">Reference proteome</keyword>
<dbReference type="PROSITE" id="PS50893">
    <property type="entry name" value="ABC_TRANSPORTER_2"/>
    <property type="match status" value="1"/>
</dbReference>
<dbReference type="InterPro" id="IPR017871">
    <property type="entry name" value="ABC_transporter-like_CS"/>
</dbReference>
<dbReference type="RefSeq" id="WP_092329392.1">
    <property type="nucleotide sequence ID" value="NZ_FNCP01000002.1"/>
</dbReference>
<dbReference type="InterPro" id="IPR050319">
    <property type="entry name" value="ABC_transp_ATP-bind"/>
</dbReference>
<feature type="domain" description="ABC transporter" evidence="5">
    <location>
        <begin position="3"/>
        <end position="250"/>
    </location>
</feature>
<evidence type="ECO:0000259" key="5">
    <source>
        <dbReference type="PROSITE" id="PS50893"/>
    </source>
</evidence>
<dbReference type="Gene3D" id="3.40.50.300">
    <property type="entry name" value="P-loop containing nucleotide triphosphate hydrolases"/>
    <property type="match status" value="1"/>
</dbReference>
<dbReference type="SMART" id="SM00382">
    <property type="entry name" value="AAA"/>
    <property type="match status" value="1"/>
</dbReference>
<dbReference type="InterPro" id="IPR003593">
    <property type="entry name" value="AAA+_ATPase"/>
</dbReference>
<dbReference type="GO" id="GO:0005524">
    <property type="term" value="F:ATP binding"/>
    <property type="evidence" value="ECO:0007669"/>
    <property type="project" value="UniProtKB-KW"/>
</dbReference>
<dbReference type="GO" id="GO:0016887">
    <property type="term" value="F:ATP hydrolysis activity"/>
    <property type="evidence" value="ECO:0007669"/>
    <property type="project" value="InterPro"/>
</dbReference>
<evidence type="ECO:0000256" key="1">
    <source>
        <dbReference type="ARBA" id="ARBA00005417"/>
    </source>
</evidence>
<dbReference type="EMBL" id="FNCP01000002">
    <property type="protein sequence ID" value="SDG31036.1"/>
    <property type="molecule type" value="Genomic_DNA"/>
</dbReference>
<dbReference type="Pfam" id="PF00005">
    <property type="entry name" value="ABC_tran"/>
    <property type="match status" value="1"/>
</dbReference>
<dbReference type="InterPro" id="IPR003439">
    <property type="entry name" value="ABC_transporter-like_ATP-bd"/>
</dbReference>